<evidence type="ECO:0000256" key="6">
    <source>
        <dbReference type="ARBA" id="ARBA00022485"/>
    </source>
</evidence>
<keyword evidence="11" id="KW-0411">Iron-sulfur</keyword>
<dbReference type="PANTHER" id="PTHR42944">
    <property type="entry name" value="ADENINE DNA GLYCOSYLASE"/>
    <property type="match status" value="1"/>
</dbReference>
<feature type="compositionally biased region" description="Basic and acidic residues" evidence="14">
    <location>
        <begin position="66"/>
        <end position="78"/>
    </location>
</feature>
<evidence type="ECO:0000256" key="13">
    <source>
        <dbReference type="ARBA" id="ARBA00023295"/>
    </source>
</evidence>
<evidence type="ECO:0000313" key="16">
    <source>
        <dbReference type="EMBL" id="VFU51646.1"/>
    </source>
</evidence>
<feature type="compositionally biased region" description="Basic residues" evidence="14">
    <location>
        <begin position="28"/>
        <end position="40"/>
    </location>
</feature>
<dbReference type="GO" id="GO:0006298">
    <property type="term" value="P:mismatch repair"/>
    <property type="evidence" value="ECO:0007669"/>
    <property type="project" value="TreeGrafter"/>
</dbReference>
<evidence type="ECO:0000256" key="12">
    <source>
        <dbReference type="ARBA" id="ARBA00023204"/>
    </source>
</evidence>
<dbReference type="Gene3D" id="1.10.340.30">
    <property type="entry name" value="Hypothetical protein, domain 2"/>
    <property type="match status" value="1"/>
</dbReference>
<dbReference type="FunFam" id="1.10.340.30:FF:000002">
    <property type="entry name" value="Adenine DNA glycosylase"/>
    <property type="match status" value="1"/>
</dbReference>
<protein>
    <recommendedName>
        <fullName evidence="5">Adenine DNA glycosylase</fullName>
        <ecNumber evidence="4">3.2.2.31</ecNumber>
    </recommendedName>
</protein>
<feature type="domain" description="HhH-GPD" evidence="15">
    <location>
        <begin position="147"/>
        <end position="295"/>
    </location>
</feature>
<evidence type="ECO:0000259" key="15">
    <source>
        <dbReference type="SMART" id="SM00478"/>
    </source>
</evidence>
<feature type="compositionally biased region" description="Basic residues" evidence="14">
    <location>
        <begin position="56"/>
        <end position="65"/>
    </location>
</feature>
<keyword evidence="7" id="KW-0479">Metal-binding</keyword>
<keyword evidence="13" id="KW-0326">Glycosidase</keyword>
<evidence type="ECO:0000256" key="3">
    <source>
        <dbReference type="ARBA" id="ARBA00008343"/>
    </source>
</evidence>
<keyword evidence="12" id="KW-0234">DNA repair</keyword>
<feature type="compositionally biased region" description="Basic and acidic residues" evidence="14">
    <location>
        <begin position="640"/>
        <end position="652"/>
    </location>
</feature>
<dbReference type="SUPFAM" id="SSF48150">
    <property type="entry name" value="DNA-glycosylase"/>
    <property type="match status" value="1"/>
</dbReference>
<dbReference type="CDD" id="cd00056">
    <property type="entry name" value="ENDO3c"/>
    <property type="match status" value="1"/>
</dbReference>
<feature type="region of interest" description="Disordered" evidence="14">
    <location>
        <begin position="1"/>
        <end position="78"/>
    </location>
</feature>
<evidence type="ECO:0000256" key="9">
    <source>
        <dbReference type="ARBA" id="ARBA00022801"/>
    </source>
</evidence>
<keyword evidence="10" id="KW-0408">Iron</keyword>
<evidence type="ECO:0000256" key="2">
    <source>
        <dbReference type="ARBA" id="ARBA00001966"/>
    </source>
</evidence>
<dbReference type="GO" id="GO:0005634">
    <property type="term" value="C:nucleus"/>
    <property type="evidence" value="ECO:0007669"/>
    <property type="project" value="TreeGrafter"/>
</dbReference>
<dbReference type="GO" id="GO:0032357">
    <property type="term" value="F:oxidized purine DNA binding"/>
    <property type="evidence" value="ECO:0007669"/>
    <property type="project" value="TreeGrafter"/>
</dbReference>
<dbReference type="EMBL" id="CAADRP010001763">
    <property type="protein sequence ID" value="VFU51646.1"/>
    <property type="molecule type" value="Genomic_DNA"/>
</dbReference>
<dbReference type="InterPro" id="IPR011257">
    <property type="entry name" value="DNA_glycosylase"/>
</dbReference>
<dbReference type="GO" id="GO:0051539">
    <property type="term" value="F:4 iron, 4 sulfur cluster binding"/>
    <property type="evidence" value="ECO:0007669"/>
    <property type="project" value="UniProtKB-KW"/>
</dbReference>
<dbReference type="Pfam" id="PF00730">
    <property type="entry name" value="HhH-GPD"/>
    <property type="match status" value="1"/>
</dbReference>
<dbReference type="EC" id="3.2.2.31" evidence="4"/>
<evidence type="ECO:0000256" key="5">
    <source>
        <dbReference type="ARBA" id="ARBA00022023"/>
    </source>
</evidence>
<organism evidence="16">
    <name type="scientific">Salix viminalis</name>
    <name type="common">Common osier</name>
    <name type="synonym">Basket willow</name>
    <dbReference type="NCBI Taxonomy" id="40686"/>
    <lineage>
        <taxon>Eukaryota</taxon>
        <taxon>Viridiplantae</taxon>
        <taxon>Streptophyta</taxon>
        <taxon>Embryophyta</taxon>
        <taxon>Tracheophyta</taxon>
        <taxon>Spermatophyta</taxon>
        <taxon>Magnoliopsida</taxon>
        <taxon>eudicotyledons</taxon>
        <taxon>Gunneridae</taxon>
        <taxon>Pentapetalae</taxon>
        <taxon>rosids</taxon>
        <taxon>fabids</taxon>
        <taxon>Malpighiales</taxon>
        <taxon>Salicaceae</taxon>
        <taxon>Saliceae</taxon>
        <taxon>Salix</taxon>
    </lineage>
</organism>
<dbReference type="GO" id="GO:0000701">
    <property type="term" value="F:purine-specific mismatch base pair DNA N-glycosylase activity"/>
    <property type="evidence" value="ECO:0007669"/>
    <property type="project" value="UniProtKB-EC"/>
</dbReference>
<dbReference type="InterPro" id="IPR029119">
    <property type="entry name" value="MutY_C"/>
</dbReference>
<keyword evidence="9" id="KW-0378">Hydrolase</keyword>
<name>A0A6N2MGG5_SALVM</name>
<dbReference type="Gene3D" id="3.90.79.10">
    <property type="entry name" value="Nucleoside Triphosphate Pyrophosphohydrolase"/>
    <property type="match status" value="1"/>
</dbReference>
<feature type="region of interest" description="Disordered" evidence="14">
    <location>
        <begin position="630"/>
        <end position="667"/>
    </location>
</feature>
<dbReference type="Gene3D" id="1.10.1670.10">
    <property type="entry name" value="Helix-hairpin-Helix base-excision DNA repair enzymes (C-terminal)"/>
    <property type="match status" value="1"/>
</dbReference>
<dbReference type="InterPro" id="IPR044298">
    <property type="entry name" value="MIG/MutY"/>
</dbReference>
<evidence type="ECO:0000256" key="14">
    <source>
        <dbReference type="SAM" id="MobiDB-lite"/>
    </source>
</evidence>
<comment type="cofactor">
    <cofactor evidence="2">
        <name>[4Fe-4S] cluster</name>
        <dbReference type="ChEBI" id="CHEBI:49883"/>
    </cofactor>
</comment>
<dbReference type="InterPro" id="IPR021374">
    <property type="entry name" value="DUF2996"/>
</dbReference>
<reference evidence="16" key="1">
    <citation type="submission" date="2019-03" db="EMBL/GenBank/DDBJ databases">
        <authorList>
            <person name="Mank J."/>
            <person name="Almeida P."/>
        </authorList>
    </citation>
    <scope>NUCLEOTIDE SEQUENCE</scope>
    <source>
        <strain evidence="16">78183</strain>
    </source>
</reference>
<evidence type="ECO:0000256" key="7">
    <source>
        <dbReference type="ARBA" id="ARBA00022723"/>
    </source>
</evidence>
<keyword evidence="6" id="KW-0004">4Fe-4S</keyword>
<accession>A0A6N2MGG5</accession>
<comment type="catalytic activity">
    <reaction evidence="1">
        <text>Hydrolyzes free adenine bases from 7,8-dihydro-8-oxoguanine:adenine mismatched double-stranded DNA, leaving an apurinic site.</text>
        <dbReference type="EC" id="3.2.2.31"/>
    </reaction>
</comment>
<dbReference type="GO" id="GO:0046872">
    <property type="term" value="F:metal ion binding"/>
    <property type="evidence" value="ECO:0007669"/>
    <property type="project" value="UniProtKB-KW"/>
</dbReference>
<evidence type="ECO:0000256" key="4">
    <source>
        <dbReference type="ARBA" id="ARBA00012045"/>
    </source>
</evidence>
<gene>
    <name evidence="16" type="ORF">SVIM_LOCUS350126</name>
</gene>
<dbReference type="InterPro" id="IPR015797">
    <property type="entry name" value="NUDIX_hydrolase-like_dom_sf"/>
</dbReference>
<dbReference type="SUPFAM" id="SSF55811">
    <property type="entry name" value="Nudix"/>
    <property type="match status" value="1"/>
</dbReference>
<dbReference type="Pfam" id="PF14815">
    <property type="entry name" value="NUDIX_4"/>
    <property type="match status" value="1"/>
</dbReference>
<proteinExistence type="inferred from homology"/>
<dbReference type="CDD" id="cd03431">
    <property type="entry name" value="NUDIX_DNA_Glycosylase_C-MutY"/>
    <property type="match status" value="1"/>
</dbReference>
<dbReference type="InterPro" id="IPR003265">
    <property type="entry name" value="HhH-GPD_domain"/>
</dbReference>
<comment type="similarity">
    <text evidence="3">Belongs to the Nth/MutY family.</text>
</comment>
<dbReference type="Pfam" id="PF11210">
    <property type="entry name" value="DUF2996"/>
    <property type="match status" value="1"/>
</dbReference>
<dbReference type="GO" id="GO:0034039">
    <property type="term" value="F:8-oxo-7,8-dihydroguanine DNA N-glycosylase activity"/>
    <property type="evidence" value="ECO:0007669"/>
    <property type="project" value="TreeGrafter"/>
</dbReference>
<dbReference type="FunFam" id="3.90.79.10:FF:000026">
    <property type="entry name" value="Adenine DNA glycosylase"/>
    <property type="match status" value="1"/>
</dbReference>
<dbReference type="GO" id="GO:0006284">
    <property type="term" value="P:base-excision repair"/>
    <property type="evidence" value="ECO:0007669"/>
    <property type="project" value="InterPro"/>
</dbReference>
<evidence type="ECO:0000256" key="10">
    <source>
        <dbReference type="ARBA" id="ARBA00023004"/>
    </source>
</evidence>
<dbReference type="PANTHER" id="PTHR42944:SF1">
    <property type="entry name" value="ADENINE DNA GLYCOSYLASE"/>
    <property type="match status" value="1"/>
</dbReference>
<keyword evidence="8" id="KW-0227">DNA damage</keyword>
<dbReference type="InterPro" id="IPR023170">
    <property type="entry name" value="HhH_base_excis_C"/>
</dbReference>
<dbReference type="AlphaFoldDB" id="A0A6N2MGG5"/>
<dbReference type="GO" id="GO:0035485">
    <property type="term" value="F:adenine/guanine mispair binding"/>
    <property type="evidence" value="ECO:0007669"/>
    <property type="project" value="TreeGrafter"/>
</dbReference>
<evidence type="ECO:0000256" key="1">
    <source>
        <dbReference type="ARBA" id="ARBA00000843"/>
    </source>
</evidence>
<sequence>MSGLTNPKVRGARGLGRFEFSKAPSSRSSRRIQKVNRKPHFTTATTMDEEHIEKPSKRKRNAAKAKPKEQRQHSATKEAVADIEDLFSDKEIHKIRASLLDWYDHNQRDLPWRRITQTKEIPVKEEEGEGEGERERRAYGVWVSEVMLQQTRVQTVIDYYNRWMLKWPTLHHLAQASLEEVNEMWAGLGYYRRARFLLEGARMIVAGGDGFPKIVSSLLKVPGIGDYTAGAIASIAFKEVVPVVDGNVIRVLARLKAISANPKDKYIVVRKLAAQLVDPHRPGDFNQSLMELGATLCTPLNPSCSSCPVSGECRALAISKLDKLVLITDYPAKSIKLKQRHEFSAVCVVEISGRQDLIEGDQSNSVFLLVKRPDEGLLAGLWEFPSVMLGKEEALTRRRNEMNCFLKKSFRLDPQRTCSILLREDVGEFTHIFSHIRLKVYVELLIVHLKGDMSDLFSMRDGENTTWKCVDRQALSSLGLTSGVRKVYTMVQKFKQNRLSTASAAARKRTSSKKSGFGLVSKDPQYCAKSVKKIFFMPRTLLSFLTAACLPVCIRLAQPNAESEIIRNPRVIKKASKTMTARGGAMGVSSFPSPPSCFRKNGRATSSPTLHLQMASKLVTSRRRITCSAVQESSTSTVDADAKEAKPVEKKAPAKPKKAPAKPLSQMMEEDVIPSLKAILEAQDDITELELFFKENRLEGSFLQKGTPHSFWAFFPDGLTGPKGFSLSSYGSGVSTVEPFLIDEKKITEKHIVFWVEKRLAAQGIIPVWKG</sequence>
<evidence type="ECO:0000256" key="8">
    <source>
        <dbReference type="ARBA" id="ARBA00022763"/>
    </source>
</evidence>
<dbReference type="SMART" id="SM00478">
    <property type="entry name" value="ENDO3c"/>
    <property type="match status" value="1"/>
</dbReference>
<evidence type="ECO:0000256" key="11">
    <source>
        <dbReference type="ARBA" id="ARBA00023014"/>
    </source>
</evidence>